<keyword evidence="2 5" id="KW-0378">Hydrolase</keyword>
<dbReference type="FunFam" id="3.20.20.140:FF:000005">
    <property type="entry name" value="TatD family hydrolase"/>
    <property type="match status" value="1"/>
</dbReference>
<reference evidence="5 6" key="1">
    <citation type="submission" date="2018-06" db="EMBL/GenBank/DDBJ databases">
        <title>Extensive metabolic versatility and redundancy in microbially diverse, dynamic hydrothermal sediments.</title>
        <authorList>
            <person name="Dombrowski N."/>
            <person name="Teske A."/>
            <person name="Baker B.J."/>
        </authorList>
    </citation>
    <scope>NUCLEOTIDE SEQUENCE [LARGE SCALE GENOMIC DNA]</scope>
    <source>
        <strain evidence="5">B19_G9</strain>
    </source>
</reference>
<keyword evidence="1 3" id="KW-0479">Metal-binding</keyword>
<dbReference type="SUPFAM" id="SSF51556">
    <property type="entry name" value="Metallo-dependent hydrolases"/>
    <property type="match status" value="1"/>
</dbReference>
<evidence type="ECO:0000256" key="2">
    <source>
        <dbReference type="ARBA" id="ARBA00022801"/>
    </source>
</evidence>
<dbReference type="InterPro" id="IPR001130">
    <property type="entry name" value="TatD-like"/>
</dbReference>
<evidence type="ECO:0000256" key="1">
    <source>
        <dbReference type="ARBA" id="ARBA00022723"/>
    </source>
</evidence>
<gene>
    <name evidence="5" type="ORF">DRI96_06045</name>
    <name evidence="4" type="ORF">ENG47_01645</name>
</gene>
<evidence type="ECO:0000313" key="5">
    <source>
        <dbReference type="EMBL" id="RLE11526.1"/>
    </source>
</evidence>
<dbReference type="GO" id="GO:0016788">
    <property type="term" value="F:hydrolase activity, acting on ester bonds"/>
    <property type="evidence" value="ECO:0007669"/>
    <property type="project" value="InterPro"/>
</dbReference>
<feature type="binding site" evidence="3">
    <location>
        <position position="5"/>
    </location>
    <ligand>
        <name>a divalent metal cation</name>
        <dbReference type="ChEBI" id="CHEBI:60240"/>
        <label>1</label>
    </ligand>
</feature>
<accession>A0A662DBY6</accession>
<feature type="binding site" evidence="3">
    <location>
        <position position="199"/>
    </location>
    <ligand>
        <name>a divalent metal cation</name>
        <dbReference type="ChEBI" id="CHEBI:60240"/>
        <label>1</label>
    </ligand>
</feature>
<dbReference type="PANTHER" id="PTHR46124">
    <property type="entry name" value="D-AMINOACYL-TRNA DEACYLASE"/>
    <property type="match status" value="1"/>
</dbReference>
<dbReference type="NCBIfam" id="TIGR00010">
    <property type="entry name" value="YchF/TatD family DNA exonuclease"/>
    <property type="match status" value="1"/>
</dbReference>
<evidence type="ECO:0000313" key="4">
    <source>
        <dbReference type="EMBL" id="HDN84444.1"/>
    </source>
</evidence>
<dbReference type="AlphaFoldDB" id="A0A662DBY6"/>
<evidence type="ECO:0000256" key="3">
    <source>
        <dbReference type="PIRSR" id="PIRSR005902-1"/>
    </source>
</evidence>
<feature type="binding site" evidence="3">
    <location>
        <position position="90"/>
    </location>
    <ligand>
        <name>a divalent metal cation</name>
        <dbReference type="ChEBI" id="CHEBI:60240"/>
        <label>1</label>
    </ligand>
</feature>
<dbReference type="GO" id="GO:0046872">
    <property type="term" value="F:metal ion binding"/>
    <property type="evidence" value="ECO:0007669"/>
    <property type="project" value="UniProtKB-KW"/>
</dbReference>
<dbReference type="PROSITE" id="PS01090">
    <property type="entry name" value="TATD_2"/>
    <property type="match status" value="1"/>
</dbReference>
<dbReference type="PANTHER" id="PTHR46124:SF2">
    <property type="entry name" value="D-AMINOACYL-TRNA DEACYLASE"/>
    <property type="match status" value="1"/>
</dbReference>
<feature type="binding site" evidence="3">
    <location>
        <position position="126"/>
    </location>
    <ligand>
        <name>a divalent metal cation</name>
        <dbReference type="ChEBI" id="CHEBI:60240"/>
        <label>2</label>
    </ligand>
</feature>
<organism evidence="5 6">
    <name type="scientific">Aerophobetes bacterium</name>
    <dbReference type="NCBI Taxonomy" id="2030807"/>
    <lineage>
        <taxon>Bacteria</taxon>
        <taxon>Candidatus Aerophobota</taxon>
    </lineage>
</organism>
<dbReference type="InterPro" id="IPR032466">
    <property type="entry name" value="Metal_Hydrolase"/>
</dbReference>
<dbReference type="InterPro" id="IPR015991">
    <property type="entry name" value="TatD/YcfH-like"/>
</dbReference>
<comment type="caution">
    <text evidence="5">The sequence shown here is derived from an EMBL/GenBank/DDBJ whole genome shotgun (WGS) entry which is preliminary data.</text>
</comment>
<reference evidence="4" key="2">
    <citation type="journal article" date="2020" name="mSystems">
        <title>Genome- and Community-Level Interaction Insights into Carbon Utilization and Element Cycling Functions of Hydrothermarchaeota in Hydrothermal Sediment.</title>
        <authorList>
            <person name="Zhou Z."/>
            <person name="Liu Y."/>
            <person name="Xu W."/>
            <person name="Pan J."/>
            <person name="Luo Z.H."/>
            <person name="Li M."/>
        </authorList>
    </citation>
    <scope>NUCLEOTIDE SEQUENCE [LARGE SCALE GENOMIC DNA]</scope>
    <source>
        <strain evidence="4">HyVt-219</strain>
    </source>
</reference>
<dbReference type="CDD" id="cd01310">
    <property type="entry name" value="TatD_DNAse"/>
    <property type="match status" value="1"/>
</dbReference>
<dbReference type="InterPro" id="IPR018228">
    <property type="entry name" value="DNase_TatD-rel_CS"/>
</dbReference>
<dbReference type="EMBL" id="QMQB01000236">
    <property type="protein sequence ID" value="RLE11526.1"/>
    <property type="molecule type" value="Genomic_DNA"/>
</dbReference>
<dbReference type="EMBL" id="DRBC01000099">
    <property type="protein sequence ID" value="HDN84444.1"/>
    <property type="molecule type" value="Genomic_DNA"/>
</dbReference>
<feature type="binding site" evidence="3">
    <location>
        <position position="149"/>
    </location>
    <ligand>
        <name>a divalent metal cation</name>
        <dbReference type="ChEBI" id="CHEBI:60240"/>
        <label>2</label>
    </ligand>
</feature>
<protein>
    <submittedName>
        <fullName evidence="5">Hydrolase TatD</fullName>
    </submittedName>
    <submittedName>
        <fullName evidence="4">TatD family deoxyribonuclease</fullName>
    </submittedName>
</protein>
<proteinExistence type="predicted"/>
<dbReference type="GO" id="GO:0005829">
    <property type="term" value="C:cytosol"/>
    <property type="evidence" value="ECO:0007669"/>
    <property type="project" value="TreeGrafter"/>
</dbReference>
<dbReference type="Proteomes" id="UP000267654">
    <property type="component" value="Unassembled WGS sequence"/>
</dbReference>
<dbReference type="Gene3D" id="3.20.20.140">
    <property type="entry name" value="Metal-dependent hydrolases"/>
    <property type="match status" value="1"/>
</dbReference>
<dbReference type="PIRSF" id="PIRSF005902">
    <property type="entry name" value="DNase_TatD"/>
    <property type="match status" value="1"/>
</dbReference>
<dbReference type="Pfam" id="PF01026">
    <property type="entry name" value="TatD_DNase"/>
    <property type="match status" value="1"/>
</dbReference>
<evidence type="ECO:0000313" key="6">
    <source>
        <dbReference type="Proteomes" id="UP000267654"/>
    </source>
</evidence>
<dbReference type="GO" id="GO:0004536">
    <property type="term" value="F:DNA nuclease activity"/>
    <property type="evidence" value="ECO:0007669"/>
    <property type="project" value="InterPro"/>
</dbReference>
<feature type="binding site" evidence="3">
    <location>
        <position position="7"/>
    </location>
    <ligand>
        <name>a divalent metal cation</name>
        <dbReference type="ChEBI" id="CHEBI:60240"/>
        <label>1</label>
    </ligand>
</feature>
<name>A0A662DBY6_UNCAE</name>
<dbReference type="Proteomes" id="UP000885660">
    <property type="component" value="Unassembled WGS sequence"/>
</dbReference>
<sequence length="250" mass="28506">MFDTHAHLADSRFDRDRSKVIENAVREGISGIICVCSDFDELDVFYNLLKEYDFIYGAVGIHPHDASFQDKLKEKLHQALKKDKIVALGEIGLDYHYENSPRAIQREVFKYQLALAKQKNLPVIIHSREATEDTLSILQDEGIQRGVMHCFSGKEEDMKICLDMGLYISLAGVVTFPKALNSQKIARLAPLDRLVVETDSPYLAPQPVRGKRNEPSFLRYIIQKIASLREIPEKELSDITSQNARKLFNL</sequence>